<dbReference type="EMBL" id="JAAWWB010000021">
    <property type="protein sequence ID" value="KAG6756171.1"/>
    <property type="molecule type" value="Genomic_DNA"/>
</dbReference>
<evidence type="ECO:0000256" key="1">
    <source>
        <dbReference type="SAM" id="Phobius"/>
    </source>
</evidence>
<keyword evidence="1" id="KW-1133">Transmembrane helix</keyword>
<reference evidence="2" key="1">
    <citation type="journal article" date="2020" name="bioRxiv">
        <title>Hybrid origin of Populus tomentosa Carr. identified through genome sequencing and phylogenomic analysis.</title>
        <authorList>
            <person name="An X."/>
            <person name="Gao K."/>
            <person name="Chen Z."/>
            <person name="Li J."/>
            <person name="Yang X."/>
            <person name="Yang X."/>
            <person name="Zhou J."/>
            <person name="Guo T."/>
            <person name="Zhao T."/>
            <person name="Huang S."/>
            <person name="Miao D."/>
            <person name="Khan W.U."/>
            <person name="Rao P."/>
            <person name="Ye M."/>
            <person name="Lei B."/>
            <person name="Liao W."/>
            <person name="Wang J."/>
            <person name="Ji L."/>
            <person name="Li Y."/>
            <person name="Guo B."/>
            <person name="Mustafa N.S."/>
            <person name="Li S."/>
            <person name="Yun Q."/>
            <person name="Keller S.R."/>
            <person name="Mao J."/>
            <person name="Zhang R."/>
            <person name="Strauss S.H."/>
        </authorList>
    </citation>
    <scope>NUCLEOTIDE SEQUENCE</scope>
    <source>
        <strain evidence="2">GM15</strain>
        <tissue evidence="2">Leaf</tissue>
    </source>
</reference>
<keyword evidence="1" id="KW-0812">Transmembrane</keyword>
<proteinExistence type="predicted"/>
<feature type="transmembrane region" description="Helical" evidence="1">
    <location>
        <begin position="118"/>
        <end position="141"/>
    </location>
</feature>
<accession>A0A8X8CBP5</accession>
<evidence type="ECO:0000313" key="2">
    <source>
        <dbReference type="EMBL" id="KAG6756171.1"/>
    </source>
</evidence>
<evidence type="ECO:0008006" key="4">
    <source>
        <dbReference type="Google" id="ProtNLM"/>
    </source>
</evidence>
<keyword evidence="1" id="KW-0472">Membrane</keyword>
<feature type="transmembrane region" description="Helical" evidence="1">
    <location>
        <begin position="6"/>
        <end position="34"/>
    </location>
</feature>
<name>A0A8X8CBP5_POPTO</name>
<dbReference type="Proteomes" id="UP000886885">
    <property type="component" value="Chromosome 11A"/>
</dbReference>
<gene>
    <name evidence="2" type="ORF">POTOM_039596</name>
</gene>
<sequence length="165" mass="18226">MFSLLVSYSLYFSACYVISFGLLSLPLSLCFRLFFLSPLVFFCRPVPFVLSVSSFSGFFCCGLLLECSVSGAVATEYGDLASVRASLLVILEADFQLRRRTLRVYRLLLLLVGGWRSALLWLMRNGIIAAPVSLVGAAAIGRREMEQHRLRRGGTGHGGESCDLR</sequence>
<dbReference type="AlphaFoldDB" id="A0A8X8CBP5"/>
<comment type="caution">
    <text evidence="2">The sequence shown here is derived from an EMBL/GenBank/DDBJ whole genome shotgun (WGS) entry which is preliminary data.</text>
</comment>
<evidence type="ECO:0000313" key="3">
    <source>
        <dbReference type="Proteomes" id="UP000886885"/>
    </source>
</evidence>
<keyword evidence="3" id="KW-1185">Reference proteome</keyword>
<protein>
    <recommendedName>
        <fullName evidence="4">Transmembrane protein</fullName>
    </recommendedName>
</protein>
<organism evidence="2 3">
    <name type="scientific">Populus tomentosa</name>
    <name type="common">Chinese white poplar</name>
    <dbReference type="NCBI Taxonomy" id="118781"/>
    <lineage>
        <taxon>Eukaryota</taxon>
        <taxon>Viridiplantae</taxon>
        <taxon>Streptophyta</taxon>
        <taxon>Embryophyta</taxon>
        <taxon>Tracheophyta</taxon>
        <taxon>Spermatophyta</taxon>
        <taxon>Magnoliopsida</taxon>
        <taxon>eudicotyledons</taxon>
        <taxon>Gunneridae</taxon>
        <taxon>Pentapetalae</taxon>
        <taxon>rosids</taxon>
        <taxon>fabids</taxon>
        <taxon>Malpighiales</taxon>
        <taxon>Salicaceae</taxon>
        <taxon>Saliceae</taxon>
        <taxon>Populus</taxon>
    </lineage>
</organism>